<evidence type="ECO:0000256" key="1">
    <source>
        <dbReference type="SAM" id="Phobius"/>
    </source>
</evidence>
<feature type="transmembrane region" description="Helical" evidence="1">
    <location>
        <begin position="29"/>
        <end position="52"/>
    </location>
</feature>
<keyword evidence="1" id="KW-0472">Membrane</keyword>
<dbReference type="STRING" id="694327.DFW101_1515"/>
<protein>
    <submittedName>
        <fullName evidence="2">Uncharacterized protein</fullName>
    </submittedName>
</protein>
<evidence type="ECO:0000313" key="2">
    <source>
        <dbReference type="EMBL" id="EHJ47523.1"/>
    </source>
</evidence>
<proteinExistence type="predicted"/>
<evidence type="ECO:0000313" key="3">
    <source>
        <dbReference type="Proteomes" id="UP000004662"/>
    </source>
</evidence>
<reference evidence="3" key="1">
    <citation type="journal article" date="2015" name="Genome Announc.">
        <title>High-Quality Draft Genome Sequence of Desulfovibrio carbinoliphilus FW-101-2B, an Organic Acid-Oxidizing Sulfate-Reducing Bacterium Isolated from Uranium(VI)-Contaminated Groundwater.</title>
        <authorList>
            <person name="Ramsay B.D."/>
            <person name="Hwang C."/>
            <person name="Woo H.L."/>
            <person name="Carroll S.L."/>
            <person name="Lucas S."/>
            <person name="Han J."/>
            <person name="Lapidus A.L."/>
            <person name="Cheng J.F."/>
            <person name="Goodwin L.A."/>
            <person name="Pitluck S."/>
            <person name="Peters L."/>
            <person name="Chertkov O."/>
            <person name="Held B."/>
            <person name="Detter J.C."/>
            <person name="Han C.S."/>
            <person name="Tapia R."/>
            <person name="Land M.L."/>
            <person name="Hauser L.J."/>
            <person name="Kyrpides N.C."/>
            <person name="Ivanova N.N."/>
            <person name="Mikhailova N."/>
            <person name="Pagani I."/>
            <person name="Woyke T."/>
            <person name="Arkin A.P."/>
            <person name="Dehal P."/>
            <person name="Chivian D."/>
            <person name="Criddle C.S."/>
            <person name="Wu W."/>
            <person name="Chakraborty R."/>
            <person name="Hazen T.C."/>
            <person name="Fields M.W."/>
        </authorList>
    </citation>
    <scope>NUCLEOTIDE SEQUENCE [LARGE SCALE GENOMIC DNA]</scope>
    <source>
        <strain evidence="3">FW-101-2B</strain>
    </source>
</reference>
<dbReference type="EMBL" id="CM001368">
    <property type="protein sequence ID" value="EHJ47523.1"/>
    <property type="molecule type" value="Genomic_DNA"/>
</dbReference>
<dbReference type="Proteomes" id="UP000004662">
    <property type="component" value="Chromosome"/>
</dbReference>
<dbReference type="eggNOG" id="ENOG5033HPJ">
    <property type="taxonomic scope" value="Bacteria"/>
</dbReference>
<dbReference type="AlphaFoldDB" id="G7Q4R3"/>
<sequence length="57" mass="6503">MEPEKKDASFSEELSKMEWEPLLPIEKKLIGWSLGLGTALLFILYYVSNIFFPGTHG</sequence>
<accession>G7Q4R3</accession>
<gene>
    <name evidence="2" type="ORF">DFW101_1515</name>
</gene>
<dbReference type="HOGENOM" id="CLU_203780_0_0_7"/>
<organism evidence="2 3">
    <name type="scientific">Solidesulfovibrio carbinoliphilus subsp. oakridgensis</name>
    <dbReference type="NCBI Taxonomy" id="694327"/>
    <lineage>
        <taxon>Bacteria</taxon>
        <taxon>Pseudomonadati</taxon>
        <taxon>Thermodesulfobacteriota</taxon>
        <taxon>Desulfovibrionia</taxon>
        <taxon>Desulfovibrionales</taxon>
        <taxon>Desulfovibrionaceae</taxon>
        <taxon>Solidesulfovibrio</taxon>
    </lineage>
</organism>
<keyword evidence="1" id="KW-1133">Transmembrane helix</keyword>
<keyword evidence="3" id="KW-1185">Reference proteome</keyword>
<keyword evidence="1" id="KW-0812">Transmembrane</keyword>
<dbReference type="RefSeq" id="WP_009180920.1">
    <property type="nucleotide sequence ID" value="NZ_CM001368.1"/>
</dbReference>
<name>G7Q4R3_9BACT</name>